<gene>
    <name evidence="1" type="ORF">NDU88_002355</name>
</gene>
<dbReference type="AlphaFoldDB" id="A0AAV7MNL7"/>
<dbReference type="Proteomes" id="UP001066276">
    <property type="component" value="Chromosome 9"/>
</dbReference>
<proteinExistence type="predicted"/>
<reference evidence="1" key="1">
    <citation type="journal article" date="2022" name="bioRxiv">
        <title>Sequencing and chromosome-scale assembly of the giantPleurodeles waltlgenome.</title>
        <authorList>
            <person name="Brown T."/>
            <person name="Elewa A."/>
            <person name="Iarovenko S."/>
            <person name="Subramanian E."/>
            <person name="Araus A.J."/>
            <person name="Petzold A."/>
            <person name="Susuki M."/>
            <person name="Suzuki K.-i.T."/>
            <person name="Hayashi T."/>
            <person name="Toyoda A."/>
            <person name="Oliveira C."/>
            <person name="Osipova E."/>
            <person name="Leigh N.D."/>
            <person name="Simon A."/>
            <person name="Yun M.H."/>
        </authorList>
    </citation>
    <scope>NUCLEOTIDE SEQUENCE</scope>
    <source>
        <strain evidence="1">20211129_DDA</strain>
        <tissue evidence="1">Liver</tissue>
    </source>
</reference>
<evidence type="ECO:0000313" key="1">
    <source>
        <dbReference type="EMBL" id="KAJ1104947.1"/>
    </source>
</evidence>
<protein>
    <submittedName>
        <fullName evidence="1">Uncharacterized protein</fullName>
    </submittedName>
</protein>
<comment type="caution">
    <text evidence="1">The sequence shown here is derived from an EMBL/GenBank/DDBJ whole genome shotgun (WGS) entry which is preliminary data.</text>
</comment>
<keyword evidence="2" id="KW-1185">Reference proteome</keyword>
<dbReference type="EMBL" id="JANPWB010000013">
    <property type="protein sequence ID" value="KAJ1104947.1"/>
    <property type="molecule type" value="Genomic_DNA"/>
</dbReference>
<sequence>MPGDKPSGNPACQLLFLEALAQLRPVPVMMMPLMTDPPETMKTPNSDISMECILQEITPFGRRLEGMDTKIPDLAAEFRSIHNDIASFQDRVTNNNYHLSLVEDKLNFSPNRDHKLQYLRDKITDLEDRGQFPLLRDPRMGRRYGYQGLSY</sequence>
<accession>A0AAV7MNL7</accession>
<organism evidence="1 2">
    <name type="scientific">Pleurodeles waltl</name>
    <name type="common">Iberian ribbed newt</name>
    <dbReference type="NCBI Taxonomy" id="8319"/>
    <lineage>
        <taxon>Eukaryota</taxon>
        <taxon>Metazoa</taxon>
        <taxon>Chordata</taxon>
        <taxon>Craniata</taxon>
        <taxon>Vertebrata</taxon>
        <taxon>Euteleostomi</taxon>
        <taxon>Amphibia</taxon>
        <taxon>Batrachia</taxon>
        <taxon>Caudata</taxon>
        <taxon>Salamandroidea</taxon>
        <taxon>Salamandridae</taxon>
        <taxon>Pleurodelinae</taxon>
        <taxon>Pleurodeles</taxon>
    </lineage>
</organism>
<name>A0AAV7MNL7_PLEWA</name>
<evidence type="ECO:0000313" key="2">
    <source>
        <dbReference type="Proteomes" id="UP001066276"/>
    </source>
</evidence>